<dbReference type="AlphaFoldDB" id="A0A3B3QAY5"/>
<dbReference type="STRING" id="1676925.ENSPKIP00000002790"/>
<reference evidence="3" key="1">
    <citation type="submission" date="2025-08" db="UniProtKB">
        <authorList>
            <consortium name="Ensembl"/>
        </authorList>
    </citation>
    <scope>IDENTIFICATION</scope>
</reference>
<sequence>FPGVALAAVLVPALVTGLTCVLLTLLCTWHCRTRKKSAKGAYGLAHWDRAGLWKGMKQFFPAKVTEGEDPFVRYSHSDANPARSRKAVPMVQAESAEYAQPLVGGMVGTLGQRSTFKPEEGDDPAYADPDPYDAPLTEIYHAYAQPLPASGAEYATPIVVDIAGHPAPSGPLGQVSVSTFKRCGPGSLLTRTDSGQSGSCAQYDTPKTTPGQTQSTEDLVYQVPQNGAQKAREDS</sequence>
<protein>
    <submittedName>
        <fullName evidence="3">Uncharacterized protein</fullName>
    </submittedName>
</protein>
<accession>A0A3B3QAY5</accession>
<feature type="compositionally biased region" description="Polar residues" evidence="1">
    <location>
        <begin position="189"/>
        <end position="228"/>
    </location>
</feature>
<feature type="transmembrane region" description="Helical" evidence="2">
    <location>
        <begin position="6"/>
        <end position="29"/>
    </location>
</feature>
<evidence type="ECO:0000256" key="1">
    <source>
        <dbReference type="SAM" id="MobiDB-lite"/>
    </source>
</evidence>
<dbReference type="Proteomes" id="UP000261540">
    <property type="component" value="Unplaced"/>
</dbReference>
<feature type="region of interest" description="Disordered" evidence="1">
    <location>
        <begin position="188"/>
        <end position="235"/>
    </location>
</feature>
<reference evidence="3" key="2">
    <citation type="submission" date="2025-09" db="UniProtKB">
        <authorList>
            <consortium name="Ensembl"/>
        </authorList>
    </citation>
    <scope>IDENTIFICATION</scope>
</reference>
<dbReference type="Ensembl" id="ENSPKIT00000026742.1">
    <property type="protein sequence ID" value="ENSPKIP00000002790.1"/>
    <property type="gene ID" value="ENSPKIG00000020546.1"/>
</dbReference>
<keyword evidence="2" id="KW-0472">Membrane</keyword>
<keyword evidence="2" id="KW-0812">Transmembrane</keyword>
<evidence type="ECO:0000313" key="4">
    <source>
        <dbReference type="Proteomes" id="UP000261540"/>
    </source>
</evidence>
<keyword evidence="2" id="KW-1133">Transmembrane helix</keyword>
<keyword evidence="4" id="KW-1185">Reference proteome</keyword>
<evidence type="ECO:0000313" key="3">
    <source>
        <dbReference type="Ensembl" id="ENSPKIP00000002790.1"/>
    </source>
</evidence>
<organism evidence="3 4">
    <name type="scientific">Paramormyrops kingsleyae</name>
    <dbReference type="NCBI Taxonomy" id="1676925"/>
    <lineage>
        <taxon>Eukaryota</taxon>
        <taxon>Metazoa</taxon>
        <taxon>Chordata</taxon>
        <taxon>Craniata</taxon>
        <taxon>Vertebrata</taxon>
        <taxon>Euteleostomi</taxon>
        <taxon>Actinopterygii</taxon>
        <taxon>Neopterygii</taxon>
        <taxon>Teleostei</taxon>
        <taxon>Osteoglossocephala</taxon>
        <taxon>Osteoglossomorpha</taxon>
        <taxon>Osteoglossiformes</taxon>
        <taxon>Mormyridae</taxon>
        <taxon>Paramormyrops</taxon>
    </lineage>
</organism>
<name>A0A3B3QAY5_9TELE</name>
<evidence type="ECO:0000256" key="2">
    <source>
        <dbReference type="SAM" id="Phobius"/>
    </source>
</evidence>
<proteinExistence type="predicted"/>
<dbReference type="GeneTree" id="ENSGT00940000171194"/>